<dbReference type="AlphaFoldDB" id="U4LP41"/>
<keyword evidence="2" id="KW-0732">Signal</keyword>
<evidence type="ECO:0000256" key="2">
    <source>
        <dbReference type="SAM" id="SignalP"/>
    </source>
</evidence>
<reference evidence="3 4" key="1">
    <citation type="journal article" date="2013" name="PLoS Genet.">
        <title>The genome and development-dependent transcriptomes of Pyronema confluens: a window into fungal evolution.</title>
        <authorList>
            <person name="Traeger S."/>
            <person name="Altegoer F."/>
            <person name="Freitag M."/>
            <person name="Gabaldon T."/>
            <person name="Kempken F."/>
            <person name="Kumar A."/>
            <person name="Marcet-Houben M."/>
            <person name="Poggeler S."/>
            <person name="Stajich J.E."/>
            <person name="Nowrousian M."/>
        </authorList>
    </citation>
    <scope>NUCLEOTIDE SEQUENCE [LARGE SCALE GENOMIC DNA]</scope>
    <source>
        <strain evidence="4">CBS 100304</strain>
        <tissue evidence="3">Vegetative mycelium</tissue>
    </source>
</reference>
<protein>
    <submittedName>
        <fullName evidence="3">Uncharacterized protein</fullName>
    </submittedName>
</protein>
<name>U4LP41_PYROM</name>
<feature type="signal peptide" evidence="2">
    <location>
        <begin position="1"/>
        <end position="17"/>
    </location>
</feature>
<sequence>MNPITILITSLLATSLAVPLVLRENALEEAVAQSIGEDIKAAKKPFNYNFNYEPFKYKNFKYNGDFNYKKPKPDDATTAAEAEAAPIAARDEEAAAQATDGDVKAAKKPFNYNFNYEPFKYKNFKYNGDFNYRKPKPEDGAIIQDNEAPEAPVQKREEAGEVVAQDEDASATKAKPFNYGFNYEPFKYKNFKYEGNFNYKKPKPEDGAATEDVKEGEEQTA</sequence>
<feature type="region of interest" description="Disordered" evidence="1">
    <location>
        <begin position="199"/>
        <end position="221"/>
    </location>
</feature>
<evidence type="ECO:0000313" key="3">
    <source>
        <dbReference type="EMBL" id="CCX16377.1"/>
    </source>
</evidence>
<feature type="chain" id="PRO_5004652231" evidence="2">
    <location>
        <begin position="18"/>
        <end position="221"/>
    </location>
</feature>
<accession>U4LP41</accession>
<dbReference type="Proteomes" id="UP000018144">
    <property type="component" value="Unassembled WGS sequence"/>
</dbReference>
<feature type="region of interest" description="Disordered" evidence="1">
    <location>
        <begin position="136"/>
        <end position="181"/>
    </location>
</feature>
<feature type="compositionally biased region" description="Basic and acidic residues" evidence="1">
    <location>
        <begin position="202"/>
        <end position="221"/>
    </location>
</feature>
<proteinExistence type="predicted"/>
<evidence type="ECO:0000256" key="1">
    <source>
        <dbReference type="SAM" id="MobiDB-lite"/>
    </source>
</evidence>
<evidence type="ECO:0000313" key="4">
    <source>
        <dbReference type="Proteomes" id="UP000018144"/>
    </source>
</evidence>
<keyword evidence="4" id="KW-1185">Reference proteome</keyword>
<dbReference type="OrthoDB" id="10406835at2759"/>
<dbReference type="EMBL" id="HF936391">
    <property type="protein sequence ID" value="CCX16377.1"/>
    <property type="molecule type" value="Genomic_DNA"/>
</dbReference>
<organism evidence="3 4">
    <name type="scientific">Pyronema omphalodes (strain CBS 100304)</name>
    <name type="common">Pyronema confluens</name>
    <dbReference type="NCBI Taxonomy" id="1076935"/>
    <lineage>
        <taxon>Eukaryota</taxon>
        <taxon>Fungi</taxon>
        <taxon>Dikarya</taxon>
        <taxon>Ascomycota</taxon>
        <taxon>Pezizomycotina</taxon>
        <taxon>Pezizomycetes</taxon>
        <taxon>Pezizales</taxon>
        <taxon>Pyronemataceae</taxon>
        <taxon>Pyronema</taxon>
    </lineage>
</organism>
<gene>
    <name evidence="3" type="ORF">PCON_02982</name>
</gene>